<evidence type="ECO:0000256" key="1">
    <source>
        <dbReference type="ARBA" id="ARBA00006801"/>
    </source>
</evidence>
<feature type="compositionally biased region" description="Polar residues" evidence="2">
    <location>
        <begin position="118"/>
        <end position="133"/>
    </location>
</feature>
<proteinExistence type="inferred from homology"/>
<name>A0ABP1FJ86_9CHLO</name>
<dbReference type="Gene3D" id="2.60.120.650">
    <property type="entry name" value="Cupin"/>
    <property type="match status" value="1"/>
</dbReference>
<accession>A0ABP1FJ86</accession>
<comment type="similarity">
    <text evidence="1">Belongs to the JARID1 histone demethylase family.</text>
</comment>
<dbReference type="Proteomes" id="UP001497392">
    <property type="component" value="Unassembled WGS sequence"/>
</dbReference>
<feature type="domain" description="JmjC" evidence="3">
    <location>
        <begin position="251"/>
        <end position="432"/>
    </location>
</feature>
<feature type="region of interest" description="Disordered" evidence="2">
    <location>
        <begin position="117"/>
        <end position="140"/>
    </location>
</feature>
<keyword evidence="5" id="KW-1185">Reference proteome</keyword>
<evidence type="ECO:0000256" key="2">
    <source>
        <dbReference type="SAM" id="MobiDB-lite"/>
    </source>
</evidence>
<sequence>MTAPCNPIALKPPPLSLQTLETLLNRSNDTLEQASHSEASRRLKVASMVYSRWTEGGKDEAVLAERYLDGTIDVLDLLLCEDSCRTNWSPVDHGNKTTGPCSSISGASTLLSRPADRTASSVEPDQEIQTGVNHTGGMRAGIPRRSADQLTYDDFVLQYMAPNLPVMIQGVTQGWAASRDWVDEEGEISLSFLAERFGNAQIWATECTSAADGYGGGRRHEMSLREYAAWWKQDKAGLDDRLLYLKDWHFVNEFPDYQAYSTPPFFRDDWLNDYYDMRSGGKHSDGWHEDEGGRSHDSIVNSDYRFVYLGPAGTKTPVHADVLNSFSWSVNLAGCKLWRLLPPQHTHLLYDRFGNELAPAFDADEARPGHFTNLAAARKHAVEVQQGIGEAIFVPSGWHHTVENLEDTLSINHNWLNGFNLHWAWELLQKEYAGASAAIDDCRATCSGQEFEALVQRNMAANCGMDFRAAGEFVASIALRELQLLEAAGALSVAVLGPDSRNDYGHQGAG</sequence>
<dbReference type="InterPro" id="IPR041667">
    <property type="entry name" value="Cupin_8"/>
</dbReference>
<organism evidence="4 5">
    <name type="scientific">Coccomyxa viridis</name>
    <dbReference type="NCBI Taxonomy" id="1274662"/>
    <lineage>
        <taxon>Eukaryota</taxon>
        <taxon>Viridiplantae</taxon>
        <taxon>Chlorophyta</taxon>
        <taxon>core chlorophytes</taxon>
        <taxon>Trebouxiophyceae</taxon>
        <taxon>Trebouxiophyceae incertae sedis</taxon>
        <taxon>Coccomyxaceae</taxon>
        <taxon>Coccomyxa</taxon>
    </lineage>
</organism>
<dbReference type="EMBL" id="CAXHTA020000002">
    <property type="protein sequence ID" value="CAL5220025.1"/>
    <property type="molecule type" value="Genomic_DNA"/>
</dbReference>
<comment type="caution">
    <text evidence="4">The sequence shown here is derived from an EMBL/GenBank/DDBJ whole genome shotgun (WGS) entry which is preliminary data.</text>
</comment>
<dbReference type="PANTHER" id="PTHR12480:SF6">
    <property type="entry name" value="2-OXOGLUTARATE AND IRON-DEPENDENT OXYGENASE JMJD4"/>
    <property type="match status" value="1"/>
</dbReference>
<dbReference type="InterPro" id="IPR050910">
    <property type="entry name" value="JMJD6_ArgDemeth/LysHydrox"/>
</dbReference>
<evidence type="ECO:0000259" key="3">
    <source>
        <dbReference type="PROSITE" id="PS51184"/>
    </source>
</evidence>
<gene>
    <name evidence="4" type="primary">g1971</name>
    <name evidence="4" type="ORF">VP750_LOCUS1684</name>
</gene>
<dbReference type="PANTHER" id="PTHR12480">
    <property type="entry name" value="ARGININE DEMETHYLASE AND LYSYL-HYDROXYLASE JMJD"/>
    <property type="match status" value="1"/>
</dbReference>
<dbReference type="PROSITE" id="PS51184">
    <property type="entry name" value="JMJC"/>
    <property type="match status" value="1"/>
</dbReference>
<dbReference type="SUPFAM" id="SSF51197">
    <property type="entry name" value="Clavaminate synthase-like"/>
    <property type="match status" value="1"/>
</dbReference>
<evidence type="ECO:0000313" key="5">
    <source>
        <dbReference type="Proteomes" id="UP001497392"/>
    </source>
</evidence>
<protein>
    <submittedName>
        <fullName evidence="4">G1971 protein</fullName>
    </submittedName>
</protein>
<dbReference type="InterPro" id="IPR003347">
    <property type="entry name" value="JmjC_dom"/>
</dbReference>
<dbReference type="SMART" id="SM00558">
    <property type="entry name" value="JmjC"/>
    <property type="match status" value="1"/>
</dbReference>
<dbReference type="Pfam" id="PF13621">
    <property type="entry name" value="Cupin_8"/>
    <property type="match status" value="1"/>
</dbReference>
<reference evidence="4 5" key="1">
    <citation type="submission" date="2024-06" db="EMBL/GenBank/DDBJ databases">
        <authorList>
            <person name="Kraege A."/>
            <person name="Thomma B."/>
        </authorList>
    </citation>
    <scope>NUCLEOTIDE SEQUENCE [LARGE SCALE GENOMIC DNA]</scope>
</reference>
<evidence type="ECO:0000313" key="4">
    <source>
        <dbReference type="EMBL" id="CAL5220025.1"/>
    </source>
</evidence>